<gene>
    <name evidence="1" type="ORF">LCGC14_1732610</name>
</gene>
<feature type="non-terminal residue" evidence="1">
    <location>
        <position position="1"/>
    </location>
</feature>
<comment type="caution">
    <text evidence="1">The sequence shown here is derived from an EMBL/GenBank/DDBJ whole genome shotgun (WGS) entry which is preliminary data.</text>
</comment>
<protein>
    <submittedName>
        <fullName evidence="1">Uncharacterized protein</fullName>
    </submittedName>
</protein>
<dbReference type="AlphaFoldDB" id="A0A0F9JPI6"/>
<dbReference type="EMBL" id="LAZR01015741">
    <property type="protein sequence ID" value="KKM07566.1"/>
    <property type="molecule type" value="Genomic_DNA"/>
</dbReference>
<reference evidence="1" key="1">
    <citation type="journal article" date="2015" name="Nature">
        <title>Complex archaea that bridge the gap between prokaryotes and eukaryotes.</title>
        <authorList>
            <person name="Spang A."/>
            <person name="Saw J.H."/>
            <person name="Jorgensen S.L."/>
            <person name="Zaremba-Niedzwiedzka K."/>
            <person name="Martijn J."/>
            <person name="Lind A.E."/>
            <person name="van Eijk R."/>
            <person name="Schleper C."/>
            <person name="Guy L."/>
            <person name="Ettema T.J."/>
        </authorList>
    </citation>
    <scope>NUCLEOTIDE SEQUENCE</scope>
</reference>
<evidence type="ECO:0000313" key="1">
    <source>
        <dbReference type="EMBL" id="KKM07566.1"/>
    </source>
</evidence>
<proteinExistence type="predicted"/>
<accession>A0A0F9JPI6</accession>
<name>A0A0F9JPI6_9ZZZZ</name>
<sequence>GWLLGSKEQEYSTAYYNKHNQRLGQELLYRIHQEITHHKQQIQKEVTSYLEKKSSK</sequence>
<organism evidence="1">
    <name type="scientific">marine sediment metagenome</name>
    <dbReference type="NCBI Taxonomy" id="412755"/>
    <lineage>
        <taxon>unclassified sequences</taxon>
        <taxon>metagenomes</taxon>
        <taxon>ecological metagenomes</taxon>
    </lineage>
</organism>